<dbReference type="EMBL" id="AAMS01000007">
    <property type="protein sequence ID" value="EAQ05761.1"/>
    <property type="molecule type" value="Genomic_DNA"/>
</dbReference>
<dbReference type="Proteomes" id="UP000004507">
    <property type="component" value="Unassembled WGS sequence"/>
</dbReference>
<accession>A3V7W1</accession>
<keyword evidence="4" id="KW-1185">Reference proteome</keyword>
<reference evidence="3 4" key="1">
    <citation type="submission" date="2006-01" db="EMBL/GenBank/DDBJ databases">
        <authorList>
            <person name="Hagstrom A."/>
            <person name="Ferriera S."/>
            <person name="Johnson J."/>
            <person name="Kravitz S."/>
            <person name="Halpern A."/>
            <person name="Remington K."/>
            <person name="Beeson K."/>
            <person name="Tran B."/>
            <person name="Rogers Y.-H."/>
            <person name="Friedman R."/>
            <person name="Venter J.C."/>
        </authorList>
    </citation>
    <scope>NUCLEOTIDE SEQUENCE [LARGE SCALE GENOMIC DNA]</scope>
    <source>
        <strain evidence="3 4">SKA53</strain>
    </source>
</reference>
<keyword evidence="1" id="KW-0812">Transmembrane</keyword>
<evidence type="ECO:0000313" key="4">
    <source>
        <dbReference type="Proteomes" id="UP000004507"/>
    </source>
</evidence>
<dbReference type="GO" id="GO:0006355">
    <property type="term" value="P:regulation of DNA-templated transcription"/>
    <property type="evidence" value="ECO:0007669"/>
    <property type="project" value="InterPro"/>
</dbReference>
<keyword evidence="1" id="KW-0472">Membrane</keyword>
<dbReference type="HOGENOM" id="CLU_109818_1_1_5"/>
<dbReference type="InterPro" id="IPR016032">
    <property type="entry name" value="Sig_transdc_resp-reg_C-effctor"/>
</dbReference>
<comment type="caution">
    <text evidence="3">The sequence shown here is derived from an EMBL/GenBank/DDBJ whole genome shotgun (WGS) entry which is preliminary data.</text>
</comment>
<dbReference type="SMART" id="SM00421">
    <property type="entry name" value="HTH_LUXR"/>
    <property type="match status" value="1"/>
</dbReference>
<dbReference type="AlphaFoldDB" id="A3V7W1"/>
<feature type="domain" description="HTH luxR-type" evidence="2">
    <location>
        <begin position="102"/>
        <end position="159"/>
    </location>
</feature>
<evidence type="ECO:0000313" key="3">
    <source>
        <dbReference type="EMBL" id="EAQ05761.1"/>
    </source>
</evidence>
<evidence type="ECO:0000256" key="1">
    <source>
        <dbReference type="SAM" id="Phobius"/>
    </source>
</evidence>
<dbReference type="RefSeq" id="WP_007205281.1">
    <property type="nucleotide sequence ID" value="NZ_CH672414.1"/>
</dbReference>
<dbReference type="STRING" id="314232.SKA53_06642"/>
<dbReference type="Gene3D" id="1.10.10.10">
    <property type="entry name" value="Winged helix-like DNA-binding domain superfamily/Winged helix DNA-binding domain"/>
    <property type="match status" value="1"/>
</dbReference>
<feature type="transmembrane region" description="Helical" evidence="1">
    <location>
        <begin position="52"/>
        <end position="74"/>
    </location>
</feature>
<name>A3V7W1_9RHOB</name>
<evidence type="ECO:0000259" key="2">
    <source>
        <dbReference type="SMART" id="SM00421"/>
    </source>
</evidence>
<dbReference type="InterPro" id="IPR036388">
    <property type="entry name" value="WH-like_DNA-bd_sf"/>
</dbReference>
<sequence length="176" mass="19409">MVIKKSRAVEQTTMAWRRKLFVLAAALQTGCGIIFAIDVFNERTEFTTQTLLELVAVIALSIGATLSISQYRALLRRNSKVQRELDAASGAFQDVIEQYFKMWGLTEAECDVALLSIKGVSIADIAVMRNTRQGTIKAQNSAIYRKAGISSRAELLAVMVEELIEGLEVKSPITSH</sequence>
<keyword evidence="1" id="KW-1133">Transmembrane helix</keyword>
<proteinExistence type="predicted"/>
<dbReference type="GO" id="GO:0003677">
    <property type="term" value="F:DNA binding"/>
    <property type="evidence" value="ECO:0007669"/>
    <property type="project" value="InterPro"/>
</dbReference>
<dbReference type="OrthoDB" id="8277135at2"/>
<dbReference type="SUPFAM" id="SSF46894">
    <property type="entry name" value="C-terminal effector domain of the bipartite response regulators"/>
    <property type="match status" value="1"/>
</dbReference>
<organism evidence="3 4">
    <name type="scientific">Yoonia vestfoldensis SKA53</name>
    <dbReference type="NCBI Taxonomy" id="314232"/>
    <lineage>
        <taxon>Bacteria</taxon>
        <taxon>Pseudomonadati</taxon>
        <taxon>Pseudomonadota</taxon>
        <taxon>Alphaproteobacteria</taxon>
        <taxon>Rhodobacterales</taxon>
        <taxon>Paracoccaceae</taxon>
        <taxon>Yoonia</taxon>
    </lineage>
</organism>
<dbReference type="InterPro" id="IPR000792">
    <property type="entry name" value="Tscrpt_reg_LuxR_C"/>
</dbReference>
<gene>
    <name evidence="3" type="ORF">SKA53_06642</name>
</gene>
<dbReference type="eggNOG" id="COG2197">
    <property type="taxonomic scope" value="Bacteria"/>
</dbReference>
<protein>
    <recommendedName>
        <fullName evidence="2">HTH luxR-type domain-containing protein</fullName>
    </recommendedName>
</protein>